<dbReference type="GeneID" id="30028385"/>
<dbReference type="InterPro" id="IPR027482">
    <property type="entry name" value="Sec1-like_dom2"/>
</dbReference>
<evidence type="ECO:0000256" key="1">
    <source>
        <dbReference type="ARBA" id="ARBA00009884"/>
    </source>
</evidence>
<keyword evidence="3" id="KW-1185">Reference proteome</keyword>
<dbReference type="InterPro" id="IPR043127">
    <property type="entry name" value="Sec-1-like_dom3a"/>
</dbReference>
<dbReference type="GO" id="GO:0016192">
    <property type="term" value="P:vesicle-mediated transport"/>
    <property type="evidence" value="ECO:0007669"/>
    <property type="project" value="InterPro"/>
</dbReference>
<evidence type="ECO:0000313" key="3">
    <source>
        <dbReference type="Proteomes" id="UP000092555"/>
    </source>
</evidence>
<evidence type="ECO:0000313" key="2">
    <source>
        <dbReference type="EMBL" id="OBA22893.1"/>
    </source>
</evidence>
<dbReference type="Pfam" id="PF00995">
    <property type="entry name" value="Sec1"/>
    <property type="match status" value="1"/>
</dbReference>
<reference evidence="2 3" key="1">
    <citation type="submission" date="2016-05" db="EMBL/GenBank/DDBJ databases">
        <title>Comparative genomics of biotechnologically important yeasts.</title>
        <authorList>
            <consortium name="DOE Joint Genome Institute"/>
            <person name="Riley R."/>
            <person name="Haridas S."/>
            <person name="Wolfe K.H."/>
            <person name="Lopes M.R."/>
            <person name="Hittinger C.T."/>
            <person name="Goker M."/>
            <person name="Salamov A."/>
            <person name="Wisecaver J."/>
            <person name="Long T.M."/>
            <person name="Aerts A.L."/>
            <person name="Barry K."/>
            <person name="Choi C."/>
            <person name="Clum A."/>
            <person name="Coughlan A.Y."/>
            <person name="Deshpande S."/>
            <person name="Douglass A.P."/>
            <person name="Hanson S.J."/>
            <person name="Klenk H.-P."/>
            <person name="LaButti K."/>
            <person name="Lapidus A."/>
            <person name="Lindquist E."/>
            <person name="Lipzen A."/>
            <person name="Meier-kolthoff J.P."/>
            <person name="Ohm R.A."/>
            <person name="Otillar R.P."/>
            <person name="Pangilinan J."/>
            <person name="Peng Y."/>
            <person name="Rokas A."/>
            <person name="Rosa C.A."/>
            <person name="Scheuner C."/>
            <person name="Sibirny A.A."/>
            <person name="Slot J.C."/>
            <person name="Stielow J.B."/>
            <person name="Sun H."/>
            <person name="Kurtzman C.P."/>
            <person name="Blackwell M."/>
            <person name="Grigoriev I.V."/>
            <person name="Jeffries T.W."/>
        </authorList>
    </citation>
    <scope>NUCLEOTIDE SEQUENCE [LARGE SCALE GENOMIC DNA]</scope>
    <source>
        <strain evidence="2 3">NRRL YB-4993</strain>
    </source>
</reference>
<dbReference type="InterPro" id="IPR001619">
    <property type="entry name" value="Sec1-like"/>
</dbReference>
<protein>
    <submittedName>
        <fullName evidence="2">Sec1-like protein</fullName>
    </submittedName>
</protein>
<dbReference type="RefSeq" id="XP_018713374.1">
    <property type="nucleotide sequence ID" value="XM_018855409.1"/>
</dbReference>
<organism evidence="2 3">
    <name type="scientific">Metschnikowia bicuspidata var. bicuspidata NRRL YB-4993</name>
    <dbReference type="NCBI Taxonomy" id="869754"/>
    <lineage>
        <taxon>Eukaryota</taxon>
        <taxon>Fungi</taxon>
        <taxon>Dikarya</taxon>
        <taxon>Ascomycota</taxon>
        <taxon>Saccharomycotina</taxon>
        <taxon>Pichiomycetes</taxon>
        <taxon>Metschnikowiaceae</taxon>
        <taxon>Metschnikowia</taxon>
    </lineage>
</organism>
<comment type="caution">
    <text evidence="2">The sequence shown here is derived from an EMBL/GenBank/DDBJ whole genome shotgun (WGS) entry which is preliminary data.</text>
</comment>
<dbReference type="AlphaFoldDB" id="A0A1A0HGA8"/>
<dbReference type="Gene3D" id="3.90.830.10">
    <property type="entry name" value="Syntaxin Binding Protein 1, Chain A, domain 2"/>
    <property type="match status" value="1"/>
</dbReference>
<dbReference type="SUPFAM" id="SSF56815">
    <property type="entry name" value="Sec1/munc18-like (SM) proteins"/>
    <property type="match status" value="1"/>
</dbReference>
<comment type="similarity">
    <text evidence="1">Belongs to the STXBP/unc-18/SEC1 family.</text>
</comment>
<dbReference type="OrthoDB" id="10262287at2759"/>
<dbReference type="Gene3D" id="3.40.50.1910">
    <property type="match status" value="1"/>
</dbReference>
<proteinExistence type="inferred from homology"/>
<dbReference type="EMBL" id="LXTC01000001">
    <property type="protein sequence ID" value="OBA22893.1"/>
    <property type="molecule type" value="Genomic_DNA"/>
</dbReference>
<accession>A0A1A0HGA8</accession>
<dbReference type="STRING" id="869754.A0A1A0HGA8"/>
<name>A0A1A0HGA8_9ASCO</name>
<sequence>MNFQNLGAHFHTSSKENLLASISQTNCVGNLLVTSRETSKVLNFLTPFGVLKETGGFDRSVLIDQVSLKDEFLNTIQAYTSLTVIVSNENTGIKQLKKFWSWIDHQKLSNINIIVQNLNASFYYQILRSMLNYSEDILEKCSKFDPKTSTIRLSAKCRLFSWKIYPFLIHDNIFSINMEDGGLSAYLENPLKIVSSLNDLFMDILSETTARKDIIKIKNIFAKGDHSSLLIKTLVEESIPEFLSTKLTINEQEFYSKKQSGNTDLIVLERNLDYFPLVLSHTNYMGLLDDLFGTDDELNNILSTKDKLDDELFHNLKHLNFASIGVKLNKLAKYIQLEFEQNGKANDLAEIKQLVKNLGNLSSKQDMIRKHTHLSETMLQLIKCNKDGTQKFNAHELWYELQNEVFDLDYKQQVKKVHSMMEQSFPFEIVMSLVVLTSLINDGWRQHDMDVILISIQLNFGLKGALTLRKLLDYKIIKVHTKGTDFFGAFTFGKTEIETTTASTLATTAGNNPVTADAISYEDSSIVGISSGQDVYKSTYTLISKFWNLHPLEEEDTDSSAVETVFDYKQPSFTLPSATVPLITRIVELLYFREFLKYKPVNNVLKRPNWHNLNIDTMFKGQTIDKNVCDMLENRKGAMKGTEQHYVILVILGGITRSEISAFQNLQGKLDRKILVVTTGLVSNKKFWQVIE</sequence>
<dbReference type="Gene3D" id="1.25.40.850">
    <property type="match status" value="1"/>
</dbReference>
<dbReference type="Proteomes" id="UP000092555">
    <property type="component" value="Unassembled WGS sequence"/>
</dbReference>
<dbReference type="InterPro" id="IPR036045">
    <property type="entry name" value="Sec1-like_sf"/>
</dbReference>
<dbReference type="InterPro" id="IPR043155">
    <property type="entry name" value="VPS33_dom3b"/>
</dbReference>
<dbReference type="PANTHER" id="PTHR11679">
    <property type="entry name" value="VESICLE PROTEIN SORTING-ASSOCIATED"/>
    <property type="match status" value="1"/>
</dbReference>
<gene>
    <name evidence="2" type="ORF">METBIDRAFT_29468</name>
</gene>